<dbReference type="GO" id="GO:0070273">
    <property type="term" value="F:phosphatidylinositol-4-phosphate binding"/>
    <property type="evidence" value="ECO:0007669"/>
    <property type="project" value="InterPro"/>
</dbReference>
<proteinExistence type="predicted"/>
<dbReference type="Pfam" id="PF05719">
    <property type="entry name" value="GPP34"/>
    <property type="match status" value="1"/>
</dbReference>
<comment type="subcellular location">
    <subcellularLocation>
        <location evidence="1">Golgi apparatus membrane</location>
        <topology evidence="1">Peripheral membrane protein</topology>
        <orientation evidence="1">Cytoplasmic side</orientation>
    </subcellularLocation>
</comment>
<evidence type="ECO:0008006" key="7">
    <source>
        <dbReference type="Google" id="ProtNLM"/>
    </source>
</evidence>
<evidence type="ECO:0000256" key="2">
    <source>
        <dbReference type="ARBA" id="ARBA00023034"/>
    </source>
</evidence>
<dbReference type="InterPro" id="IPR038261">
    <property type="entry name" value="GPP34-like_sf"/>
</dbReference>
<evidence type="ECO:0000313" key="5">
    <source>
        <dbReference type="EMBL" id="NYE75288.1"/>
    </source>
</evidence>
<evidence type="ECO:0000256" key="3">
    <source>
        <dbReference type="ARBA" id="ARBA00023121"/>
    </source>
</evidence>
<keyword evidence="6" id="KW-1185">Reference proteome</keyword>
<dbReference type="EMBL" id="JACCBU010000001">
    <property type="protein sequence ID" value="NYE75288.1"/>
    <property type="molecule type" value="Genomic_DNA"/>
</dbReference>
<sequence>MLTAERFLLLCLDPESGRRVAGRSHLEPALHGAVAAELVLCGRIAITPDSDGLMRRRRLAVLDPTPTGDAVLDAMLAGLVAKPDQKLSEAINAFRFRPLIKDVSGLLSGRLVAAGILGQRADRVLGVFPTTAWPIRDPRPDRVTRERLHYALIADGQPDPETSVLVALVLAAGLLIKLVPTEDRARLRRRAKDLVGADPLANQLKLAVAQVYANQASASG</sequence>
<dbReference type="GO" id="GO:0005737">
    <property type="term" value="C:cytoplasm"/>
    <property type="evidence" value="ECO:0007669"/>
    <property type="project" value="UniProtKB-ARBA"/>
</dbReference>
<keyword evidence="4" id="KW-0472">Membrane</keyword>
<accession>A0A7Y9IE57</accession>
<dbReference type="GO" id="GO:0012505">
    <property type="term" value="C:endomembrane system"/>
    <property type="evidence" value="ECO:0007669"/>
    <property type="project" value="UniProtKB-ARBA"/>
</dbReference>
<evidence type="ECO:0000256" key="1">
    <source>
        <dbReference type="ARBA" id="ARBA00004255"/>
    </source>
</evidence>
<reference evidence="5 6" key="1">
    <citation type="submission" date="2020-07" db="EMBL/GenBank/DDBJ databases">
        <title>Sequencing the genomes of 1000 actinobacteria strains.</title>
        <authorList>
            <person name="Klenk H.-P."/>
        </authorList>
    </citation>
    <scope>NUCLEOTIDE SEQUENCE [LARGE SCALE GENOMIC DNA]</scope>
    <source>
        <strain evidence="5 6">DSM 22083</strain>
    </source>
</reference>
<gene>
    <name evidence="5" type="ORF">BKA15_006617</name>
</gene>
<comment type="caution">
    <text evidence="5">The sequence shown here is derived from an EMBL/GenBank/DDBJ whole genome shotgun (WGS) entry which is preliminary data.</text>
</comment>
<dbReference type="AlphaFoldDB" id="A0A7Y9IE57"/>
<dbReference type="Proteomes" id="UP000569914">
    <property type="component" value="Unassembled WGS sequence"/>
</dbReference>
<name>A0A7Y9IE57_9ACTN</name>
<organism evidence="5 6">
    <name type="scientific">Microlunatus parietis</name>
    <dbReference type="NCBI Taxonomy" id="682979"/>
    <lineage>
        <taxon>Bacteria</taxon>
        <taxon>Bacillati</taxon>
        <taxon>Actinomycetota</taxon>
        <taxon>Actinomycetes</taxon>
        <taxon>Propionibacteriales</taxon>
        <taxon>Propionibacteriaceae</taxon>
        <taxon>Microlunatus</taxon>
    </lineage>
</organism>
<dbReference type="Gene3D" id="1.10.3630.10">
    <property type="entry name" value="yeast vps74-n-term truncation variant domain like"/>
    <property type="match status" value="1"/>
</dbReference>
<keyword evidence="2" id="KW-0333">Golgi apparatus</keyword>
<keyword evidence="3" id="KW-0446">Lipid-binding</keyword>
<dbReference type="RefSeq" id="WP_179757819.1">
    <property type="nucleotide sequence ID" value="NZ_JACCBU010000001.1"/>
</dbReference>
<dbReference type="InterPro" id="IPR008628">
    <property type="entry name" value="GPP34-like"/>
</dbReference>
<protein>
    <recommendedName>
        <fullName evidence="7">Golgi phosphoprotein 3 (GPP34)</fullName>
    </recommendedName>
</protein>
<evidence type="ECO:0000256" key="4">
    <source>
        <dbReference type="ARBA" id="ARBA00023136"/>
    </source>
</evidence>
<evidence type="ECO:0000313" key="6">
    <source>
        <dbReference type="Proteomes" id="UP000569914"/>
    </source>
</evidence>